<reference evidence="5 6" key="1">
    <citation type="submission" date="2016-04" db="EMBL/GenBank/DDBJ databases">
        <title>A degradative enzymes factory behind the ericoid mycorrhizal symbiosis.</title>
        <authorList>
            <consortium name="DOE Joint Genome Institute"/>
            <person name="Martino E."/>
            <person name="Morin E."/>
            <person name="Grelet G."/>
            <person name="Kuo A."/>
            <person name="Kohler A."/>
            <person name="Daghino S."/>
            <person name="Barry K."/>
            <person name="Choi C."/>
            <person name="Cichocki N."/>
            <person name="Clum A."/>
            <person name="Copeland A."/>
            <person name="Hainaut M."/>
            <person name="Haridas S."/>
            <person name="Labutti K."/>
            <person name="Lindquist E."/>
            <person name="Lipzen A."/>
            <person name="Khouja H.-R."/>
            <person name="Murat C."/>
            <person name="Ohm R."/>
            <person name="Olson A."/>
            <person name="Spatafora J."/>
            <person name="Veneault-Fourrey C."/>
            <person name="Henrissat B."/>
            <person name="Grigoriev I."/>
            <person name="Martin F."/>
            <person name="Perotto S."/>
        </authorList>
    </citation>
    <scope>NUCLEOTIDE SEQUENCE [LARGE SCALE GENOMIC DNA]</scope>
    <source>
        <strain evidence="5 6">F</strain>
    </source>
</reference>
<dbReference type="EMBL" id="KZ613951">
    <property type="protein sequence ID" value="PMD36126.1"/>
    <property type="molecule type" value="Genomic_DNA"/>
</dbReference>
<organism evidence="5 6">
    <name type="scientific">Hyaloscypha variabilis (strain UAMH 11265 / GT02V1 / F)</name>
    <name type="common">Meliniomyces variabilis</name>
    <dbReference type="NCBI Taxonomy" id="1149755"/>
    <lineage>
        <taxon>Eukaryota</taxon>
        <taxon>Fungi</taxon>
        <taxon>Dikarya</taxon>
        <taxon>Ascomycota</taxon>
        <taxon>Pezizomycotina</taxon>
        <taxon>Leotiomycetes</taxon>
        <taxon>Helotiales</taxon>
        <taxon>Hyaloscyphaceae</taxon>
        <taxon>Hyaloscypha</taxon>
        <taxon>Hyaloscypha variabilis</taxon>
    </lineage>
</organism>
<evidence type="ECO:0000259" key="4">
    <source>
        <dbReference type="Pfam" id="PF25053"/>
    </source>
</evidence>
<feature type="domain" description="Nephrocystin 3-like N-terminal" evidence="3">
    <location>
        <begin position="289"/>
        <end position="460"/>
    </location>
</feature>
<dbReference type="AlphaFoldDB" id="A0A2J6RC88"/>
<dbReference type="PANTHER" id="PTHR10039:SF5">
    <property type="entry name" value="NACHT DOMAIN-CONTAINING PROTEIN"/>
    <property type="match status" value="1"/>
</dbReference>
<dbReference type="Proteomes" id="UP000235786">
    <property type="component" value="Unassembled WGS sequence"/>
</dbReference>
<dbReference type="OrthoDB" id="443402at2759"/>
<dbReference type="InterPro" id="IPR056884">
    <property type="entry name" value="NPHP3-like_N"/>
</dbReference>
<proteinExistence type="predicted"/>
<keyword evidence="6" id="KW-1185">Reference proteome</keyword>
<dbReference type="PANTHER" id="PTHR10039">
    <property type="entry name" value="AMELOGENIN"/>
    <property type="match status" value="1"/>
</dbReference>
<dbReference type="Pfam" id="PF24883">
    <property type="entry name" value="NPHP3_N"/>
    <property type="match status" value="1"/>
</dbReference>
<gene>
    <name evidence="5" type="ORF">L207DRAFT_637288</name>
</gene>
<evidence type="ECO:0000256" key="2">
    <source>
        <dbReference type="SAM" id="MobiDB-lite"/>
    </source>
</evidence>
<evidence type="ECO:0000313" key="6">
    <source>
        <dbReference type="Proteomes" id="UP000235786"/>
    </source>
</evidence>
<accession>A0A2J6RC88</accession>
<feature type="compositionally biased region" description="Basic and acidic residues" evidence="2">
    <location>
        <begin position="1007"/>
        <end position="1017"/>
    </location>
</feature>
<sequence>MLDPLSAVSLAGNIVDFVDFTASIISKTRELSSHGTTKEAYNAEIVIRDLLKLSEQLQAGAQAASVAPQTDDDKALEDLCGCCIGLSETIIKRLEKLKLNEGASKPRAFLHALKAVWSQKELQSEEVQLASYRSQLEFRVLTSFRNKFNLTAISLSSSALDQASQRVLSALLHHRRLFDSSIHDQTNIVTQLHTDTREVTVREHEKTRSIIRNAFREADTLRETTLIAKTGRPISKEPEPGIRQRAENHILRSLRVSSISERYDRIVEAHAATFKWVFEEAAPAGQPWSDFAQWLKSGSGIYWINGKAGSGKSTLMRYIYDQQQTIDLLKHWSGDIPVTKASFFFWNSGTPDQKSQNGLLRCLIFELLSQNRDLIPILLPDQWHDEYVDPIDWQQNFQWNCEILRRAFDALRSRNRIRICLFIDGLDEYEGDKDGSYEEIISFFISLVDSPIIKICLSSRPWLEFEDAFRPFPNLKLQDLTFNDITRYVNDKISGHERMRELQRMHVGSAHDLTMEIVTKASGVFLWVQLAVKSLLAGFTNRDRITDLQRRLRELPADLESFYKHILMNHVQPYYYEESSQLFQLVRSAHSAILQYRFGEPPPQVSLITLALADDNESDAFVLSPPEGFLNFEEINFRAKEMAARLKSRCGGLLEVCGPGSMFVQYLHRTVRDFLELRDTQHLLLSRTTDKFNPDERLLTASLLLFKYATEIQPSPQVQPVIHIHFALLHARRAMAMTRLSYASILDTLDKTVMEKWLSLPRQVRIPQGDVLDLREGEAHWANFLEFRYPTDKATQDSQDCFLSLAISFGLNEYVEAKLDQDPGTLLTKRGRPLLDYIIFFEYPIDAGMVSLLLRHGADPNEKFRGISVWQYALELIQLLLKPSTVTRGSATVDVRLNPDHKVWSEIFKLLVEGGADANVLSMHIRNESSHNEQPRYTAYFSTPSRIFSRSGLFPDARLIEAIKSRGGIDFTVSRQLQSIDWDDAEAEATKLKPEVARQFQTTMRVQRQERNPEKRKNNWRSRRKRQYRGDRRRS</sequence>
<dbReference type="Pfam" id="PF25053">
    <property type="entry name" value="DUF7791"/>
    <property type="match status" value="1"/>
</dbReference>
<evidence type="ECO:0000256" key="1">
    <source>
        <dbReference type="ARBA" id="ARBA00022737"/>
    </source>
</evidence>
<dbReference type="SUPFAM" id="SSF52540">
    <property type="entry name" value="P-loop containing nucleoside triphosphate hydrolases"/>
    <property type="match status" value="1"/>
</dbReference>
<evidence type="ECO:0008006" key="7">
    <source>
        <dbReference type="Google" id="ProtNLM"/>
    </source>
</evidence>
<dbReference type="STRING" id="1149755.A0A2J6RC88"/>
<keyword evidence="1" id="KW-0677">Repeat</keyword>
<evidence type="ECO:0000313" key="5">
    <source>
        <dbReference type="EMBL" id="PMD36126.1"/>
    </source>
</evidence>
<dbReference type="InterPro" id="IPR027417">
    <property type="entry name" value="P-loop_NTPase"/>
</dbReference>
<feature type="domain" description="DUF7791" evidence="4">
    <location>
        <begin position="571"/>
        <end position="708"/>
    </location>
</feature>
<dbReference type="InterPro" id="IPR056693">
    <property type="entry name" value="DUF7791"/>
</dbReference>
<name>A0A2J6RC88_HYAVF</name>
<evidence type="ECO:0000259" key="3">
    <source>
        <dbReference type="Pfam" id="PF24883"/>
    </source>
</evidence>
<feature type="region of interest" description="Disordered" evidence="2">
    <location>
        <begin position="993"/>
        <end position="1035"/>
    </location>
</feature>
<protein>
    <recommendedName>
        <fullName evidence="7">NACHT domain-containing protein</fullName>
    </recommendedName>
</protein>
<dbReference type="Gene3D" id="3.40.50.300">
    <property type="entry name" value="P-loop containing nucleotide triphosphate hydrolases"/>
    <property type="match status" value="1"/>
</dbReference>
<feature type="compositionally biased region" description="Basic residues" evidence="2">
    <location>
        <begin position="1018"/>
        <end position="1035"/>
    </location>
</feature>